<evidence type="ECO:0000256" key="5">
    <source>
        <dbReference type="ARBA" id="ARBA00022531"/>
    </source>
</evidence>
<dbReference type="Gene3D" id="2.30.30.50">
    <property type="match status" value="1"/>
</dbReference>
<sequence>MSNQVNPNQMAIARGDFVRIKRPESYWYNEIGKVASIDKTGIKYNCTVRFDKCNYAGISGTAEGATTNMFAESELEKA</sequence>
<evidence type="ECO:0000256" key="3">
    <source>
        <dbReference type="ARBA" id="ARBA00007501"/>
    </source>
</evidence>
<keyword evidence="7 8" id="KW-0472">Membrane</keyword>
<comment type="caution">
    <text evidence="9">The sequence shown here is derived from an EMBL/GenBank/DDBJ whole genome shotgun (WGS) entry which is preliminary data.</text>
</comment>
<evidence type="ECO:0000313" key="9">
    <source>
        <dbReference type="EMBL" id="KGG07791.1"/>
    </source>
</evidence>
<keyword evidence="6 8" id="KW-0603">Photosystem I</keyword>
<comment type="subcellular location">
    <subcellularLocation>
        <location evidence="2 8">Cellular thylakoid membrane</location>
        <topology evidence="2 8">Peripheral membrane protein</topology>
    </subcellularLocation>
</comment>
<organism evidence="9 10">
    <name type="scientific">Prochlorococcus marinus str. MIT 9401</name>
    <dbReference type="NCBI Taxonomy" id="167551"/>
    <lineage>
        <taxon>Bacteria</taxon>
        <taxon>Bacillati</taxon>
        <taxon>Cyanobacteriota</taxon>
        <taxon>Cyanophyceae</taxon>
        <taxon>Synechococcales</taxon>
        <taxon>Prochlorococcaceae</taxon>
        <taxon>Prochlorococcus</taxon>
    </lineage>
</organism>
<keyword evidence="8" id="KW-0793">Thylakoid</keyword>
<proteinExistence type="inferred from homology"/>
<dbReference type="Proteomes" id="UP000030481">
    <property type="component" value="Unassembled WGS sequence"/>
</dbReference>
<dbReference type="Pfam" id="PF02427">
    <property type="entry name" value="PSI_PsaE"/>
    <property type="match status" value="1"/>
</dbReference>
<evidence type="ECO:0000256" key="1">
    <source>
        <dbReference type="ARBA" id="ARBA00001993"/>
    </source>
</evidence>
<dbReference type="GO" id="GO:0031676">
    <property type="term" value="C:plasma membrane-derived thylakoid membrane"/>
    <property type="evidence" value="ECO:0007669"/>
    <property type="project" value="UniProtKB-SubCell"/>
</dbReference>
<dbReference type="HAMAP" id="MF_00613">
    <property type="entry name" value="PSI_PsaE"/>
    <property type="match status" value="1"/>
</dbReference>
<evidence type="ECO:0000256" key="2">
    <source>
        <dbReference type="ARBA" id="ARBA00004142"/>
    </source>
</evidence>
<dbReference type="PANTHER" id="PTHR34549:SF2">
    <property type="entry name" value="PHOTOSYSTEM I SUBUNIT IV"/>
    <property type="match status" value="1"/>
</dbReference>
<protein>
    <recommendedName>
        <fullName evidence="4 8">Photosystem I reaction center subunit IV</fullName>
    </recommendedName>
</protein>
<dbReference type="AlphaFoldDB" id="A0A0A2B1P0"/>
<dbReference type="EMBL" id="JNAR01000012">
    <property type="protein sequence ID" value="KGG07791.1"/>
    <property type="molecule type" value="Genomic_DNA"/>
</dbReference>
<comment type="function">
    <text evidence="1 8">Stabilizes the interaction between PsaC and the PSI core, assists the docking of the ferredoxin to PSI and interacts with ferredoxin-NADP oxidoreductase.</text>
</comment>
<gene>
    <name evidence="8" type="primary">psaE</name>
    <name evidence="9" type="ORF">EV01_0868</name>
</gene>
<accession>A0A0A2B1P0</accession>
<dbReference type="SUPFAM" id="SSF50090">
    <property type="entry name" value="Electron transport accessory proteins"/>
    <property type="match status" value="1"/>
</dbReference>
<evidence type="ECO:0000313" key="10">
    <source>
        <dbReference type="Proteomes" id="UP000030481"/>
    </source>
</evidence>
<evidence type="ECO:0000256" key="7">
    <source>
        <dbReference type="ARBA" id="ARBA00023136"/>
    </source>
</evidence>
<evidence type="ECO:0000256" key="4">
    <source>
        <dbReference type="ARBA" id="ARBA00019865"/>
    </source>
</evidence>
<keyword evidence="5 8" id="KW-0602">Photosynthesis</keyword>
<comment type="similarity">
    <text evidence="3 8">Belongs to the PsaE family.</text>
</comment>
<name>A0A0A2B1P0_PROMR</name>
<dbReference type="InterPro" id="IPR003375">
    <property type="entry name" value="PSI_PsaE"/>
</dbReference>
<reference evidence="10" key="1">
    <citation type="journal article" date="2014" name="Sci. Data">
        <title>Genomes of diverse isolates of the marine cyanobacterium Prochlorococcus.</title>
        <authorList>
            <person name="Biller S."/>
            <person name="Berube P."/>
            <person name="Thompson J."/>
            <person name="Kelly L."/>
            <person name="Roggensack S."/>
            <person name="Awad L."/>
            <person name="Roache-Johnson K."/>
            <person name="Ding H."/>
            <person name="Giovannoni S.J."/>
            <person name="Moore L.R."/>
            <person name="Chisholm S.W."/>
        </authorList>
    </citation>
    <scope>NUCLEOTIDE SEQUENCE [LARGE SCALE GENOMIC DNA]</scope>
</reference>
<evidence type="ECO:0000256" key="6">
    <source>
        <dbReference type="ARBA" id="ARBA00022836"/>
    </source>
</evidence>
<dbReference type="NCBIfam" id="NF002745">
    <property type="entry name" value="PRK02749.1"/>
    <property type="match status" value="1"/>
</dbReference>
<dbReference type="InterPro" id="IPR008990">
    <property type="entry name" value="Elect_transpt_acc-like_dom_sf"/>
</dbReference>
<evidence type="ECO:0000256" key="8">
    <source>
        <dbReference type="HAMAP-Rule" id="MF_00613"/>
    </source>
</evidence>
<dbReference type="GO" id="GO:0009538">
    <property type="term" value="C:photosystem I reaction center"/>
    <property type="evidence" value="ECO:0007669"/>
    <property type="project" value="InterPro"/>
</dbReference>
<dbReference type="GO" id="GO:0015979">
    <property type="term" value="P:photosynthesis"/>
    <property type="evidence" value="ECO:0007669"/>
    <property type="project" value="UniProtKB-UniRule"/>
</dbReference>
<dbReference type="PANTHER" id="PTHR34549">
    <property type="entry name" value="PHOTOSYSTEM I REACTION CENTER SUBUNIT IV A, CHLOROPLASTIC-RELATED"/>
    <property type="match status" value="1"/>
</dbReference>